<dbReference type="EMBL" id="DXCQ01000028">
    <property type="protein sequence ID" value="HIY96788.1"/>
    <property type="molecule type" value="Genomic_DNA"/>
</dbReference>
<accession>A0A9D1ZW70</accession>
<evidence type="ECO:0000313" key="1">
    <source>
        <dbReference type="EMBL" id="HIY96788.1"/>
    </source>
</evidence>
<dbReference type="InterPro" id="IPR017853">
    <property type="entry name" value="GH"/>
</dbReference>
<protein>
    <submittedName>
        <fullName evidence="1">Alpha-galactosidase</fullName>
    </submittedName>
</protein>
<sequence>MICKKSFYKWDDLTLVYAEVDRVVSFFVVPTSLAGKVTDDKLMMEYIRKNGFTHVHNDPMVQIAFLGDIGEKEFSAGVCMNNASSCYEFHLKDQKEQRGDGYRELISVFENGKGQIYEQHIHKKDNVNALECFSVFRNEGESVTVEMIPSITLNCISPFCQDNDADNLLIHRLRTNWSAEGKLETRKASELQLEDSWSSYGFRVSRIGQIGSMPCRTYMPFTALEDRNAGCTWAVALEAPMSWHLDVLHHQASISISGGIADFESGQFRKRIRRGESFRTWSAYVTAVAGGLEEACSCLQDEYAEKLHVPEIEDTLPVIYNEYCYSWGEPSMEKLRPMIDTCAVLGVKYFVVDVGWWRPDERSWYTFGDWNPSSVLFPDGLKELTEYIHAKGMIPGLWFEFESVSADSELYAAHPDFLLKRDNATILHRERAFLDFRKEEVHALMQKKVIELLRDNGFGYVKIDYNEPIGIGCDGAESYGEGLRLQVESVRSFFREIAEKIPGIVMEICSSGGHRLEPGFLQLGSMASFSDAHLGLEGAMIAADLHRWMLPKQMQIWAVLLREYSVARTYYTIVKGMLGRYCLSGELNILTEKQRSAVEESLKFYNAIRCVIKQGDTLIHFTEGLTSLRHPEGMRWLIRFSKDKKQAVVWLFALGRGNIAEIRDTRLYGYEVVRSFVCGNVEKTDECLKVIQDSDDNTILSAAILLQREENDET</sequence>
<dbReference type="GO" id="GO:0016052">
    <property type="term" value="P:carbohydrate catabolic process"/>
    <property type="evidence" value="ECO:0007669"/>
    <property type="project" value="InterPro"/>
</dbReference>
<reference evidence="1" key="1">
    <citation type="journal article" date="2021" name="PeerJ">
        <title>Extensive microbial diversity within the chicken gut microbiome revealed by metagenomics and culture.</title>
        <authorList>
            <person name="Gilroy R."/>
            <person name="Ravi A."/>
            <person name="Getino M."/>
            <person name="Pursley I."/>
            <person name="Horton D.L."/>
            <person name="Alikhan N.F."/>
            <person name="Baker D."/>
            <person name="Gharbi K."/>
            <person name="Hall N."/>
            <person name="Watson M."/>
            <person name="Adriaenssens E.M."/>
            <person name="Foster-Nyarko E."/>
            <person name="Jarju S."/>
            <person name="Secka A."/>
            <person name="Antonio M."/>
            <person name="Oren A."/>
            <person name="Chaudhuri R.R."/>
            <person name="La Ragione R."/>
            <person name="Hildebrand F."/>
            <person name="Pallen M.J."/>
        </authorList>
    </citation>
    <scope>NUCLEOTIDE SEQUENCE</scope>
    <source>
        <strain evidence="1">1345</strain>
    </source>
</reference>
<dbReference type="InterPro" id="IPR013785">
    <property type="entry name" value="Aldolase_TIM"/>
</dbReference>
<dbReference type="Pfam" id="PF02065">
    <property type="entry name" value="Melibiase"/>
    <property type="match status" value="1"/>
</dbReference>
<gene>
    <name evidence="1" type="ORF">H9729_03795</name>
</gene>
<comment type="caution">
    <text evidence="1">The sequence shown here is derived from an EMBL/GenBank/DDBJ whole genome shotgun (WGS) entry which is preliminary data.</text>
</comment>
<dbReference type="SUPFAM" id="SSF51445">
    <property type="entry name" value="(Trans)glycosidases"/>
    <property type="match status" value="1"/>
</dbReference>
<organism evidence="1 2">
    <name type="scientific">Candidatus Borkfalkia excrementigallinarum</name>
    <dbReference type="NCBI Taxonomy" id="2838506"/>
    <lineage>
        <taxon>Bacteria</taxon>
        <taxon>Bacillati</taxon>
        <taxon>Bacillota</taxon>
        <taxon>Clostridia</taxon>
        <taxon>Christensenellales</taxon>
        <taxon>Christensenellaceae</taxon>
        <taxon>Candidatus Borkfalkia</taxon>
    </lineage>
</organism>
<dbReference type="AlphaFoldDB" id="A0A9D1ZW70"/>
<dbReference type="GO" id="GO:0004557">
    <property type="term" value="F:alpha-galactosidase activity"/>
    <property type="evidence" value="ECO:0007669"/>
    <property type="project" value="InterPro"/>
</dbReference>
<dbReference type="Gene3D" id="3.20.20.70">
    <property type="entry name" value="Aldolase class I"/>
    <property type="match status" value="1"/>
</dbReference>
<dbReference type="CDD" id="cd14791">
    <property type="entry name" value="GH36"/>
    <property type="match status" value="1"/>
</dbReference>
<name>A0A9D1ZW70_9FIRM</name>
<reference evidence="1" key="2">
    <citation type="submission" date="2021-04" db="EMBL/GenBank/DDBJ databases">
        <authorList>
            <person name="Gilroy R."/>
        </authorList>
    </citation>
    <scope>NUCLEOTIDE SEQUENCE</scope>
    <source>
        <strain evidence="1">1345</strain>
    </source>
</reference>
<dbReference type="PRINTS" id="PR00743">
    <property type="entry name" value="GLHYDRLASE36"/>
</dbReference>
<dbReference type="Gene3D" id="2.70.98.60">
    <property type="entry name" value="alpha-galactosidase from lactobacil brevis"/>
    <property type="match status" value="1"/>
</dbReference>
<dbReference type="Proteomes" id="UP000886750">
    <property type="component" value="Unassembled WGS sequence"/>
</dbReference>
<evidence type="ECO:0000313" key="2">
    <source>
        <dbReference type="Proteomes" id="UP000886750"/>
    </source>
</evidence>
<dbReference type="InterPro" id="IPR038417">
    <property type="entry name" value="Alpga-gal_N_sf"/>
</dbReference>
<proteinExistence type="predicted"/>
<dbReference type="InterPro" id="IPR002252">
    <property type="entry name" value="Glyco_hydro_36"/>
</dbReference>